<dbReference type="AlphaFoldDB" id="A0A6J8EVH7"/>
<sequence length="166" mass="19000">MATSLPICAICMKDDSTKFASVWYAECEESICNDCEQQHSRMKLTKNHQPIPIDDYQKLPSSVADMKQGCKVHNRKLEFYCLIHNEPCCLSCVSQKHDTCKTLKPLSEVVEAVKSSAAFEDLEERTKDISELICNLIKDKQDNKARIEFQKKKNYFRSAKCPNGNN</sequence>
<dbReference type="GO" id="GO:0008270">
    <property type="term" value="F:zinc ion binding"/>
    <property type="evidence" value="ECO:0007669"/>
    <property type="project" value="InterPro"/>
</dbReference>
<organism evidence="2 3">
    <name type="scientific">Mytilus coruscus</name>
    <name type="common">Sea mussel</name>
    <dbReference type="NCBI Taxonomy" id="42192"/>
    <lineage>
        <taxon>Eukaryota</taxon>
        <taxon>Metazoa</taxon>
        <taxon>Spiralia</taxon>
        <taxon>Lophotrochozoa</taxon>
        <taxon>Mollusca</taxon>
        <taxon>Bivalvia</taxon>
        <taxon>Autobranchia</taxon>
        <taxon>Pteriomorphia</taxon>
        <taxon>Mytilida</taxon>
        <taxon>Mytiloidea</taxon>
        <taxon>Mytilidae</taxon>
        <taxon>Mytilinae</taxon>
        <taxon>Mytilus</taxon>
    </lineage>
</organism>
<dbReference type="SUPFAM" id="SSF57845">
    <property type="entry name" value="B-box zinc-binding domain"/>
    <property type="match status" value="1"/>
</dbReference>
<keyword evidence="3" id="KW-1185">Reference proteome</keyword>
<proteinExistence type="predicted"/>
<dbReference type="PANTHER" id="PTHR25462:SF299">
    <property type="entry name" value="E3 UBIQUITIN-PROTEIN LIGASE TRIM56"/>
    <property type="match status" value="1"/>
</dbReference>
<evidence type="ECO:0000313" key="2">
    <source>
        <dbReference type="EMBL" id="CAC5423742.1"/>
    </source>
</evidence>
<gene>
    <name evidence="2" type="ORF">MCOR_55712</name>
</gene>
<dbReference type="GO" id="GO:0045087">
    <property type="term" value="P:innate immune response"/>
    <property type="evidence" value="ECO:0007669"/>
    <property type="project" value="TreeGrafter"/>
</dbReference>
<reference evidence="2 3" key="1">
    <citation type="submission" date="2020-06" db="EMBL/GenBank/DDBJ databases">
        <authorList>
            <person name="Li R."/>
            <person name="Bekaert M."/>
        </authorList>
    </citation>
    <scope>NUCLEOTIDE SEQUENCE [LARGE SCALE GENOMIC DNA]</scope>
    <source>
        <strain evidence="3">wild</strain>
    </source>
</reference>
<accession>A0A6J8EVH7</accession>
<dbReference type="PANTHER" id="PTHR25462">
    <property type="entry name" value="BONUS, ISOFORM C-RELATED"/>
    <property type="match status" value="1"/>
</dbReference>
<name>A0A6J8EVH7_MYTCO</name>
<feature type="domain" description="B box-type" evidence="1">
    <location>
        <begin position="3"/>
        <end position="53"/>
    </location>
</feature>
<evidence type="ECO:0000313" key="3">
    <source>
        <dbReference type="Proteomes" id="UP000507470"/>
    </source>
</evidence>
<dbReference type="GO" id="GO:0005654">
    <property type="term" value="C:nucleoplasm"/>
    <property type="evidence" value="ECO:0007669"/>
    <property type="project" value="TreeGrafter"/>
</dbReference>
<dbReference type="GO" id="GO:0061630">
    <property type="term" value="F:ubiquitin protein ligase activity"/>
    <property type="evidence" value="ECO:0007669"/>
    <property type="project" value="TreeGrafter"/>
</dbReference>
<dbReference type="InterPro" id="IPR000315">
    <property type="entry name" value="Znf_B-box"/>
</dbReference>
<dbReference type="EMBL" id="CACVKT020009852">
    <property type="protein sequence ID" value="CAC5423742.1"/>
    <property type="molecule type" value="Genomic_DNA"/>
</dbReference>
<feature type="domain" description="B box-type" evidence="1">
    <location>
        <begin position="65"/>
        <end position="106"/>
    </location>
</feature>
<evidence type="ECO:0000259" key="1">
    <source>
        <dbReference type="SMART" id="SM00336"/>
    </source>
</evidence>
<dbReference type="SMART" id="SM00336">
    <property type="entry name" value="BBOX"/>
    <property type="match status" value="2"/>
</dbReference>
<dbReference type="InterPro" id="IPR047153">
    <property type="entry name" value="TRIM45/56/19-like"/>
</dbReference>
<dbReference type="CDD" id="cd19757">
    <property type="entry name" value="Bbox1"/>
    <property type="match status" value="1"/>
</dbReference>
<protein>
    <recommendedName>
        <fullName evidence="1">B box-type domain-containing protein</fullName>
    </recommendedName>
</protein>
<dbReference type="Proteomes" id="UP000507470">
    <property type="component" value="Unassembled WGS sequence"/>
</dbReference>
<dbReference type="GO" id="GO:0060340">
    <property type="term" value="P:positive regulation of type I interferon-mediated signaling pathway"/>
    <property type="evidence" value="ECO:0007669"/>
    <property type="project" value="TreeGrafter"/>
</dbReference>
<dbReference type="OrthoDB" id="6232044at2759"/>
<dbReference type="Gene3D" id="3.30.160.60">
    <property type="entry name" value="Classic Zinc Finger"/>
    <property type="match status" value="1"/>
</dbReference>